<evidence type="ECO:0000313" key="4">
    <source>
        <dbReference type="Proteomes" id="UP000033352"/>
    </source>
</evidence>
<sequence length="147" mass="16368">MRTWVPAQKPADNALWRFAGLPANRGMRLVEYLNQGLPVSVLDNIHEWTAMSKADILRVTGINERNVARRKSAGRTLTPDESERVARFVRVLDAAVDYFGSKDEAWTWLQSPVRGLGNRAPVDLIATETGALEVTDLIGRLEHGVFA</sequence>
<proteinExistence type="predicted"/>
<dbReference type="Pfam" id="PF20432">
    <property type="entry name" value="Xre-like-HTH"/>
    <property type="match status" value="1"/>
</dbReference>
<name>A0A0F1BDY6_9ENTR</name>
<evidence type="ECO:0000313" key="3">
    <source>
        <dbReference type="EMBL" id="KJN32263.1"/>
    </source>
</evidence>
<dbReference type="NCBIfam" id="TIGR02293">
    <property type="entry name" value="TAS_TIGR02293"/>
    <property type="match status" value="1"/>
</dbReference>
<feature type="domain" description="Antitoxin Xre/MbcA/ParS-like toxin-binding" evidence="1">
    <location>
        <begin position="94"/>
        <end position="144"/>
    </location>
</feature>
<dbReference type="RefSeq" id="WP_045284498.1">
    <property type="nucleotide sequence ID" value="NZ_JALLNE010000001.1"/>
</dbReference>
<gene>
    <name evidence="3" type="ORF">SS37_01540</name>
</gene>
<dbReference type="EMBL" id="JZYX01000003">
    <property type="protein sequence ID" value="KJN32263.1"/>
    <property type="molecule type" value="Genomic_DNA"/>
</dbReference>
<reference evidence="3 4" key="1">
    <citation type="submission" date="2015-03" db="EMBL/GenBank/DDBJ databases">
        <authorList>
            <person name="McCorrison J."/>
            <person name="Sanka R."/>
            <person name="Adams M."/>
            <person name="Brinkac L."/>
            <person name="Nierman W."/>
            <person name="Sutton G."/>
            <person name="Nelson K."/>
            <person name="Kiedrowski L."/>
            <person name="Guerrero D."/>
            <person name="Bonomo R."/>
        </authorList>
    </citation>
    <scope>NUCLEOTIDE SEQUENCE [LARGE SCALE GENOMIC DNA]</scope>
    <source>
        <strain evidence="3 4">35699</strain>
    </source>
</reference>
<evidence type="ECO:0000259" key="2">
    <source>
        <dbReference type="Pfam" id="PF20432"/>
    </source>
</evidence>
<evidence type="ECO:0000259" key="1">
    <source>
        <dbReference type="Pfam" id="PF09722"/>
    </source>
</evidence>
<dbReference type="GO" id="GO:0003677">
    <property type="term" value="F:DNA binding"/>
    <property type="evidence" value="ECO:0007669"/>
    <property type="project" value="InterPro"/>
</dbReference>
<organism evidence="3 4">
    <name type="scientific">Enterobacter sichuanensis</name>
    <dbReference type="NCBI Taxonomy" id="2071710"/>
    <lineage>
        <taxon>Bacteria</taxon>
        <taxon>Pseudomonadati</taxon>
        <taxon>Pseudomonadota</taxon>
        <taxon>Gammaproteobacteria</taxon>
        <taxon>Enterobacterales</taxon>
        <taxon>Enterobacteriaceae</taxon>
        <taxon>Enterobacter</taxon>
        <taxon>Enterobacter cloacae complex</taxon>
    </lineage>
</organism>
<dbReference type="OrthoDB" id="8595277at2"/>
<comment type="caution">
    <text evidence="3">The sequence shown here is derived from an EMBL/GenBank/DDBJ whole genome shotgun (WGS) entry which is preliminary data.</text>
</comment>
<dbReference type="PATRIC" id="fig|1619248.3.peg.2181"/>
<dbReference type="InterPro" id="IPR011979">
    <property type="entry name" value="Antitox_Xre"/>
</dbReference>
<dbReference type="Pfam" id="PF09722">
    <property type="entry name" value="Xre_MbcA_ParS_C"/>
    <property type="match status" value="1"/>
</dbReference>
<accession>A0A0F1BDY6</accession>
<dbReference type="Proteomes" id="UP000033352">
    <property type="component" value="Unassembled WGS sequence"/>
</dbReference>
<dbReference type="AlphaFoldDB" id="A0A0F1BDY6"/>
<dbReference type="InterPro" id="IPR024467">
    <property type="entry name" value="Xre/MbcA/ParS-like_toxin-bd"/>
</dbReference>
<protein>
    <submittedName>
        <fullName evidence="3">Toxin-antitoxin system antitoxin component</fullName>
    </submittedName>
</protein>
<dbReference type="InterPro" id="IPR046847">
    <property type="entry name" value="Xre-like_HTH"/>
</dbReference>
<feature type="domain" description="Antitoxin Xre-like helix-turn-helix" evidence="2">
    <location>
        <begin position="31"/>
        <end position="90"/>
    </location>
</feature>